<organism evidence="2 3">
    <name type="scientific">Trifolium medium</name>
    <dbReference type="NCBI Taxonomy" id="97028"/>
    <lineage>
        <taxon>Eukaryota</taxon>
        <taxon>Viridiplantae</taxon>
        <taxon>Streptophyta</taxon>
        <taxon>Embryophyta</taxon>
        <taxon>Tracheophyta</taxon>
        <taxon>Spermatophyta</taxon>
        <taxon>Magnoliopsida</taxon>
        <taxon>eudicotyledons</taxon>
        <taxon>Gunneridae</taxon>
        <taxon>Pentapetalae</taxon>
        <taxon>rosids</taxon>
        <taxon>fabids</taxon>
        <taxon>Fabales</taxon>
        <taxon>Fabaceae</taxon>
        <taxon>Papilionoideae</taxon>
        <taxon>50 kb inversion clade</taxon>
        <taxon>NPAAA clade</taxon>
        <taxon>Hologalegina</taxon>
        <taxon>IRL clade</taxon>
        <taxon>Trifolieae</taxon>
        <taxon>Trifolium</taxon>
    </lineage>
</organism>
<feature type="compositionally biased region" description="Basic and acidic residues" evidence="1">
    <location>
        <begin position="63"/>
        <end position="75"/>
    </location>
</feature>
<accession>A0A392RHZ3</accession>
<feature type="non-terminal residue" evidence="2">
    <location>
        <position position="1"/>
    </location>
</feature>
<reference evidence="2 3" key="1">
    <citation type="journal article" date="2018" name="Front. Plant Sci.">
        <title>Red Clover (Trifolium pratense) and Zigzag Clover (T. medium) - A Picture of Genomic Similarities and Differences.</title>
        <authorList>
            <person name="Dluhosova J."/>
            <person name="Istvanek J."/>
            <person name="Nedelnik J."/>
            <person name="Repkova J."/>
        </authorList>
    </citation>
    <scope>NUCLEOTIDE SEQUENCE [LARGE SCALE GENOMIC DNA]</scope>
    <source>
        <strain evidence="3">cv. 10/8</strain>
        <tissue evidence="2">Leaf</tissue>
    </source>
</reference>
<evidence type="ECO:0000313" key="3">
    <source>
        <dbReference type="Proteomes" id="UP000265520"/>
    </source>
</evidence>
<keyword evidence="3" id="KW-1185">Reference proteome</keyword>
<proteinExistence type="predicted"/>
<sequence>HPAQRAARTDEYAQRASIRPKHKAESHNMAHRAMAVYATRNSQRPHHQHLTTLRNARGTSAQRAKDREKLLPTSL</sequence>
<name>A0A392RHZ3_9FABA</name>
<dbReference type="EMBL" id="LXQA010231530">
    <property type="protein sequence ID" value="MCI36201.1"/>
    <property type="molecule type" value="Genomic_DNA"/>
</dbReference>
<feature type="compositionally biased region" description="Polar residues" evidence="1">
    <location>
        <begin position="50"/>
        <end position="62"/>
    </location>
</feature>
<evidence type="ECO:0000313" key="2">
    <source>
        <dbReference type="EMBL" id="MCI36201.1"/>
    </source>
</evidence>
<protein>
    <submittedName>
        <fullName evidence="2">Uncharacterized protein</fullName>
    </submittedName>
</protein>
<comment type="caution">
    <text evidence="2">The sequence shown here is derived from an EMBL/GenBank/DDBJ whole genome shotgun (WGS) entry which is preliminary data.</text>
</comment>
<dbReference type="Proteomes" id="UP000265520">
    <property type="component" value="Unassembled WGS sequence"/>
</dbReference>
<dbReference type="AlphaFoldDB" id="A0A392RHZ3"/>
<evidence type="ECO:0000256" key="1">
    <source>
        <dbReference type="SAM" id="MobiDB-lite"/>
    </source>
</evidence>
<feature type="region of interest" description="Disordered" evidence="1">
    <location>
        <begin position="1"/>
        <end position="28"/>
    </location>
</feature>
<feature type="region of interest" description="Disordered" evidence="1">
    <location>
        <begin position="40"/>
        <end position="75"/>
    </location>
</feature>